<dbReference type="GO" id="GO:0032549">
    <property type="term" value="F:ribonucleoside binding"/>
    <property type="evidence" value="ECO:0007669"/>
    <property type="project" value="InterPro"/>
</dbReference>
<organism evidence="8 9">
    <name type="scientific">Capsicum baccatum</name>
    <name type="common">Peruvian pepper</name>
    <dbReference type="NCBI Taxonomy" id="33114"/>
    <lineage>
        <taxon>Eukaryota</taxon>
        <taxon>Viridiplantae</taxon>
        <taxon>Streptophyta</taxon>
        <taxon>Embryophyta</taxon>
        <taxon>Tracheophyta</taxon>
        <taxon>Spermatophyta</taxon>
        <taxon>Magnoliopsida</taxon>
        <taxon>eudicotyledons</taxon>
        <taxon>Gunneridae</taxon>
        <taxon>Pentapetalae</taxon>
        <taxon>asterids</taxon>
        <taxon>lamiids</taxon>
        <taxon>Solanales</taxon>
        <taxon>Solanaceae</taxon>
        <taxon>Solanoideae</taxon>
        <taxon>Capsiceae</taxon>
        <taxon>Capsicum</taxon>
    </lineage>
</organism>
<evidence type="ECO:0000256" key="3">
    <source>
        <dbReference type="ARBA" id="ARBA00022478"/>
    </source>
</evidence>
<sequence>MSTAHDSTMSHETDSLSYGIDKQYLASPIKNSVDKYQLILEFLKVRELVKQHLDSFNYFVKTEIKKIVRADNEIRSTRDPNVYLRYRDVRIGEPSMIYDGVTEKLSPQKCRLSSLTYVAPIYVTVDYTTTMKGRKPESTEKDVIIGRMPIMLRSCSCMLYGKDEEQLAKLGECPCNTPHFGIE</sequence>
<dbReference type="EC" id="2.7.7.6" evidence="2"/>
<name>A0A2G2WDU5_CAPBA</name>
<dbReference type="GO" id="GO:0003899">
    <property type="term" value="F:DNA-directed RNA polymerase activity"/>
    <property type="evidence" value="ECO:0007669"/>
    <property type="project" value="UniProtKB-EC"/>
</dbReference>
<dbReference type="GO" id="GO:0003677">
    <property type="term" value="F:DNA binding"/>
    <property type="evidence" value="ECO:0007669"/>
    <property type="project" value="InterPro"/>
</dbReference>
<dbReference type="SUPFAM" id="SSF64484">
    <property type="entry name" value="beta and beta-prime subunits of DNA dependent RNA-polymerase"/>
    <property type="match status" value="1"/>
</dbReference>
<evidence type="ECO:0000313" key="9">
    <source>
        <dbReference type="Proteomes" id="UP000224567"/>
    </source>
</evidence>
<reference evidence="8 9" key="1">
    <citation type="journal article" date="2017" name="Genome Biol.">
        <title>New reference genome sequences of hot pepper reveal the massive evolution of plant disease-resistance genes by retroduplication.</title>
        <authorList>
            <person name="Kim S."/>
            <person name="Park J."/>
            <person name="Yeom S.I."/>
            <person name="Kim Y.M."/>
            <person name="Seo E."/>
            <person name="Kim K.T."/>
            <person name="Kim M.S."/>
            <person name="Lee J.M."/>
            <person name="Cheong K."/>
            <person name="Shin H.S."/>
            <person name="Kim S.B."/>
            <person name="Han K."/>
            <person name="Lee J."/>
            <person name="Park M."/>
            <person name="Lee H.A."/>
            <person name="Lee H.Y."/>
            <person name="Lee Y."/>
            <person name="Oh S."/>
            <person name="Lee J.H."/>
            <person name="Choi E."/>
            <person name="Choi E."/>
            <person name="Lee S.E."/>
            <person name="Jeon J."/>
            <person name="Kim H."/>
            <person name="Choi G."/>
            <person name="Song H."/>
            <person name="Lee J."/>
            <person name="Lee S.C."/>
            <person name="Kwon J.K."/>
            <person name="Lee H.Y."/>
            <person name="Koo N."/>
            <person name="Hong Y."/>
            <person name="Kim R.W."/>
            <person name="Kang W.H."/>
            <person name="Huh J.H."/>
            <person name="Kang B.C."/>
            <person name="Yang T.J."/>
            <person name="Lee Y.H."/>
            <person name="Bennetzen J.L."/>
            <person name="Choi D."/>
        </authorList>
    </citation>
    <scope>NUCLEOTIDE SEQUENCE [LARGE SCALE GENOMIC DNA]</scope>
    <source>
        <strain evidence="9">cv. PBC81</strain>
    </source>
</reference>
<evidence type="ECO:0000256" key="5">
    <source>
        <dbReference type="ARBA" id="ARBA00022695"/>
    </source>
</evidence>
<keyword evidence="4" id="KW-0808">Transferase</keyword>
<evidence type="ECO:0000256" key="4">
    <source>
        <dbReference type="ARBA" id="ARBA00022679"/>
    </source>
</evidence>
<evidence type="ECO:0000256" key="6">
    <source>
        <dbReference type="ARBA" id="ARBA00023163"/>
    </source>
</evidence>
<evidence type="ECO:0000313" key="8">
    <source>
        <dbReference type="EMBL" id="PHT43436.1"/>
    </source>
</evidence>
<reference evidence="9" key="2">
    <citation type="journal article" date="2017" name="J. Anim. Genet.">
        <title>Multiple reference genome sequences of hot pepper reveal the massive evolution of plant disease resistance genes by retroduplication.</title>
        <authorList>
            <person name="Kim S."/>
            <person name="Park J."/>
            <person name="Yeom S.-I."/>
            <person name="Kim Y.-M."/>
            <person name="Seo E."/>
            <person name="Kim K.-T."/>
            <person name="Kim M.-S."/>
            <person name="Lee J.M."/>
            <person name="Cheong K."/>
            <person name="Shin H.-S."/>
            <person name="Kim S.-B."/>
            <person name="Han K."/>
            <person name="Lee J."/>
            <person name="Park M."/>
            <person name="Lee H.-A."/>
            <person name="Lee H.-Y."/>
            <person name="Lee Y."/>
            <person name="Oh S."/>
            <person name="Lee J.H."/>
            <person name="Choi E."/>
            <person name="Choi E."/>
            <person name="Lee S.E."/>
            <person name="Jeon J."/>
            <person name="Kim H."/>
            <person name="Choi G."/>
            <person name="Song H."/>
            <person name="Lee J."/>
            <person name="Lee S.-C."/>
            <person name="Kwon J.-K."/>
            <person name="Lee H.-Y."/>
            <person name="Koo N."/>
            <person name="Hong Y."/>
            <person name="Kim R.W."/>
            <person name="Kang W.-H."/>
            <person name="Huh J.H."/>
            <person name="Kang B.-C."/>
            <person name="Yang T.-J."/>
            <person name="Lee Y.-H."/>
            <person name="Bennetzen J.L."/>
            <person name="Choi D."/>
        </authorList>
    </citation>
    <scope>NUCLEOTIDE SEQUENCE [LARGE SCALE GENOMIC DNA]</scope>
    <source>
        <strain evidence="9">cv. PBC81</strain>
    </source>
</reference>
<keyword evidence="9" id="KW-1185">Reference proteome</keyword>
<proteinExistence type="inferred from homology"/>
<evidence type="ECO:0000259" key="7">
    <source>
        <dbReference type="Pfam" id="PF04563"/>
    </source>
</evidence>
<dbReference type="EMBL" id="MLFT02000007">
    <property type="protein sequence ID" value="PHT43436.1"/>
    <property type="molecule type" value="Genomic_DNA"/>
</dbReference>
<dbReference type="Gene3D" id="3.90.1100.10">
    <property type="match status" value="1"/>
</dbReference>
<dbReference type="InterPro" id="IPR007644">
    <property type="entry name" value="RNA_pol_bsu_protrusion"/>
</dbReference>
<dbReference type="GO" id="GO:0000428">
    <property type="term" value="C:DNA-directed RNA polymerase complex"/>
    <property type="evidence" value="ECO:0007669"/>
    <property type="project" value="UniProtKB-KW"/>
</dbReference>
<dbReference type="PANTHER" id="PTHR20856">
    <property type="entry name" value="DNA-DIRECTED RNA POLYMERASE I SUBUNIT 2"/>
    <property type="match status" value="1"/>
</dbReference>
<keyword evidence="3 8" id="KW-0240">DNA-directed RNA polymerase</keyword>
<accession>A0A2G2WDU5</accession>
<keyword evidence="6" id="KW-0804">Transcription</keyword>
<protein>
    <recommendedName>
        <fullName evidence="2">DNA-directed RNA polymerase</fullName>
        <ecNumber evidence="2">2.7.7.6</ecNumber>
    </recommendedName>
</protein>
<dbReference type="Proteomes" id="UP000224567">
    <property type="component" value="Unassembled WGS sequence"/>
</dbReference>
<evidence type="ECO:0000256" key="2">
    <source>
        <dbReference type="ARBA" id="ARBA00012418"/>
    </source>
</evidence>
<dbReference type="STRING" id="33114.A0A2G2WDU5"/>
<dbReference type="GO" id="GO:0006351">
    <property type="term" value="P:DNA-templated transcription"/>
    <property type="evidence" value="ECO:0007669"/>
    <property type="project" value="InterPro"/>
</dbReference>
<comment type="similarity">
    <text evidence="1">Belongs to the RNA polymerase beta chain family.</text>
</comment>
<dbReference type="Pfam" id="PF04563">
    <property type="entry name" value="RNA_pol_Rpb2_1"/>
    <property type="match status" value="1"/>
</dbReference>
<dbReference type="InterPro" id="IPR015712">
    <property type="entry name" value="DNA-dir_RNA_pol_su2"/>
</dbReference>
<feature type="domain" description="RNA polymerase beta subunit protrusion" evidence="7">
    <location>
        <begin position="47"/>
        <end position="176"/>
    </location>
</feature>
<evidence type="ECO:0000256" key="1">
    <source>
        <dbReference type="ARBA" id="ARBA00006835"/>
    </source>
</evidence>
<comment type="caution">
    <text evidence="8">The sequence shown here is derived from an EMBL/GenBank/DDBJ whole genome shotgun (WGS) entry which is preliminary data.</text>
</comment>
<gene>
    <name evidence="8" type="ORF">CQW23_17461</name>
</gene>
<dbReference type="AlphaFoldDB" id="A0A2G2WDU5"/>
<dbReference type="OrthoDB" id="10248617at2759"/>
<keyword evidence="5" id="KW-0548">Nucleotidyltransferase</keyword>